<reference evidence="2" key="1">
    <citation type="submission" date="2022-11" db="UniProtKB">
        <authorList>
            <consortium name="WormBaseParasite"/>
        </authorList>
    </citation>
    <scope>IDENTIFICATION</scope>
</reference>
<dbReference type="Gene3D" id="3.75.10.10">
    <property type="entry name" value="L-arginine/glycine Amidinotransferase, Chain A"/>
    <property type="match status" value="1"/>
</dbReference>
<dbReference type="AlphaFoldDB" id="A0A914C6D6"/>
<name>A0A914C6D6_9BILA</name>
<proteinExistence type="predicted"/>
<dbReference type="SUPFAM" id="SSF55909">
    <property type="entry name" value="Pentein"/>
    <property type="match status" value="1"/>
</dbReference>
<dbReference type="Proteomes" id="UP000887540">
    <property type="component" value="Unplaced"/>
</dbReference>
<organism evidence="1 2">
    <name type="scientific">Acrobeloides nanus</name>
    <dbReference type="NCBI Taxonomy" id="290746"/>
    <lineage>
        <taxon>Eukaryota</taxon>
        <taxon>Metazoa</taxon>
        <taxon>Ecdysozoa</taxon>
        <taxon>Nematoda</taxon>
        <taxon>Chromadorea</taxon>
        <taxon>Rhabditida</taxon>
        <taxon>Tylenchina</taxon>
        <taxon>Cephalobomorpha</taxon>
        <taxon>Cephaloboidea</taxon>
        <taxon>Cephalobidae</taxon>
        <taxon>Acrobeloides</taxon>
    </lineage>
</organism>
<protein>
    <submittedName>
        <fullName evidence="2">Uncharacterized protein</fullName>
    </submittedName>
</protein>
<sequence>MIDLSRLKLKNNRVCIFLFILVYCNRKIFAQNIPFNNIYPSRTLVVLSAPSIWDETYRVIFQDIVNFQINFAKIIHENENSIILVDKHTLPYYNGRSRIFQNRLPFDALLEANIYDINLHDFAPFGIFATTKFVYRDDELADITTMQIDDSMNRFLKENDIKIDRQEPNIILSAKNVVHNGKNMALISETVLDENNGRLPEWALLIKLFNVFKKVYKIPHPYANSSLRFDDVIAFIDEKILVTPVLIPEAREKLENTLDKRYHKKLTIIELPSERKLHEEGNCGIYSALLTTDKYIYVPVFGNDPGNWQHGYSSMTDKIVLHTIQSNTRKKITDVDNKRING</sequence>
<dbReference type="WBParaSite" id="ACRNAN_Path_390.g1481.t1">
    <property type="protein sequence ID" value="ACRNAN_Path_390.g1481.t1"/>
    <property type="gene ID" value="ACRNAN_Path_390.g1481"/>
</dbReference>
<evidence type="ECO:0000313" key="1">
    <source>
        <dbReference type="Proteomes" id="UP000887540"/>
    </source>
</evidence>
<evidence type="ECO:0000313" key="2">
    <source>
        <dbReference type="WBParaSite" id="ACRNAN_Path_390.g1481.t1"/>
    </source>
</evidence>
<keyword evidence="1" id="KW-1185">Reference proteome</keyword>
<accession>A0A914C6D6</accession>